<evidence type="ECO:0000259" key="4">
    <source>
        <dbReference type="Pfam" id="PF00884"/>
    </source>
</evidence>
<dbReference type="PANTHER" id="PTHR42693:SF53">
    <property type="entry name" value="ENDO-4-O-SULFATASE"/>
    <property type="match status" value="1"/>
</dbReference>
<evidence type="ECO:0000256" key="1">
    <source>
        <dbReference type="ARBA" id="ARBA00008779"/>
    </source>
</evidence>
<dbReference type="RefSeq" id="WP_245758604.1">
    <property type="nucleotide sequence ID" value="NZ_FOKV01000002.1"/>
</dbReference>
<feature type="signal peptide" evidence="3">
    <location>
        <begin position="1"/>
        <end position="33"/>
    </location>
</feature>
<proteinExistence type="inferred from homology"/>
<keyword evidence="3" id="KW-0732">Signal</keyword>
<dbReference type="InterPro" id="IPR000917">
    <property type="entry name" value="Sulfatase_N"/>
</dbReference>
<dbReference type="STRING" id="1334022.SAMN04487907_102399"/>
<dbReference type="InterPro" id="IPR050738">
    <property type="entry name" value="Sulfatase"/>
</dbReference>
<dbReference type="GO" id="GO:0004065">
    <property type="term" value="F:arylsulfatase activity"/>
    <property type="evidence" value="ECO:0007669"/>
    <property type="project" value="TreeGrafter"/>
</dbReference>
<dbReference type="PANTHER" id="PTHR42693">
    <property type="entry name" value="ARYLSULFATASE FAMILY MEMBER"/>
    <property type="match status" value="1"/>
</dbReference>
<dbReference type="Gene3D" id="3.30.1120.10">
    <property type="match status" value="1"/>
</dbReference>
<keyword evidence="6" id="KW-1185">Reference proteome</keyword>
<dbReference type="Pfam" id="PF00884">
    <property type="entry name" value="Sulfatase"/>
    <property type="match status" value="1"/>
</dbReference>
<evidence type="ECO:0000313" key="5">
    <source>
        <dbReference type="EMBL" id="SFC14744.1"/>
    </source>
</evidence>
<feature type="chain" id="PRO_5011452540" evidence="3">
    <location>
        <begin position="34"/>
        <end position="573"/>
    </location>
</feature>
<keyword evidence="2" id="KW-0378">Hydrolase</keyword>
<protein>
    <submittedName>
        <fullName evidence="5">Arylsulfatase</fullName>
    </submittedName>
</protein>
<accession>A0A1I1GSW5</accession>
<feature type="domain" description="Sulfatase N-terminal" evidence="4">
    <location>
        <begin position="45"/>
        <end position="468"/>
    </location>
</feature>
<dbReference type="InterPro" id="IPR017850">
    <property type="entry name" value="Alkaline_phosphatase_core_sf"/>
</dbReference>
<evidence type="ECO:0000256" key="3">
    <source>
        <dbReference type="SAM" id="SignalP"/>
    </source>
</evidence>
<comment type="similarity">
    <text evidence="1">Belongs to the sulfatase family.</text>
</comment>
<dbReference type="AlphaFoldDB" id="A0A1I1GSW5"/>
<dbReference type="Proteomes" id="UP000199438">
    <property type="component" value="Unassembled WGS sequence"/>
</dbReference>
<dbReference type="FunFam" id="3.40.720.10:FF:000047">
    <property type="entry name" value="Arylsulfatase"/>
    <property type="match status" value="1"/>
</dbReference>
<gene>
    <name evidence="5" type="ORF">SAMN04487907_102399</name>
</gene>
<sequence length="573" mass="64624">MSYSTYFLPKKLNRFMSIGLCGALALNLSCKNAAETNEDQEDERPNIVVIMADDLGFSDLGSYGGEINTPSLDRLAENGLRFNSFYNTSRCCPSRAALLTGQYPHQAGIGRMTMDMGKPGYRGTLDSNTVTIAEALKLAGYQTAMTGKWHVSETNTLNNEAQLKWLSHQEEHDAFSDTLTYPTSRGFDKYYGNIWGVVDYFDPFSLVNGTEQVKEVPKDFYYTDAIGDTAVAYVDDFVQKKDPFFLYVAHCAPHWPLMAPEEEIAKYKDTFTKGWRQTREDRYKRLVEKGILQGDIAKLSEFMFKDLNWEENVNEKWDSQAMAVHAAMVDRMDQNIGKLIDKLEETGELDNTVIFFMSDNGASSERPSQYGPGFDRAGQTRDGREVAFPVDKSEEALPGSQVVHSGIGPQWANTANTPFRYWKARVYEGGITSPFIVHWPKGIKEKGIVKTQAAHIIDIMPTILDLAKVDYPEKFEGRNITATEGKSMLPVITGASEENVNDVLFWEHFGSRALRKGDWKAVKLDGNSNWELYNLAEDRTELNDLAATNPEMLEELKAEWDKLAKKTDVFPMP</sequence>
<dbReference type="SUPFAM" id="SSF53649">
    <property type="entry name" value="Alkaline phosphatase-like"/>
    <property type="match status" value="1"/>
</dbReference>
<organism evidence="5 6">
    <name type="scientific">Zunongwangia mangrovi</name>
    <dbReference type="NCBI Taxonomy" id="1334022"/>
    <lineage>
        <taxon>Bacteria</taxon>
        <taxon>Pseudomonadati</taxon>
        <taxon>Bacteroidota</taxon>
        <taxon>Flavobacteriia</taxon>
        <taxon>Flavobacteriales</taxon>
        <taxon>Flavobacteriaceae</taxon>
        <taxon>Zunongwangia</taxon>
    </lineage>
</organism>
<evidence type="ECO:0000313" key="6">
    <source>
        <dbReference type="Proteomes" id="UP000199438"/>
    </source>
</evidence>
<name>A0A1I1GSW5_9FLAO</name>
<reference evidence="6" key="1">
    <citation type="submission" date="2016-10" db="EMBL/GenBank/DDBJ databases">
        <authorList>
            <person name="Varghese N."/>
            <person name="Submissions S."/>
        </authorList>
    </citation>
    <scope>NUCLEOTIDE SEQUENCE [LARGE SCALE GENOMIC DNA]</scope>
    <source>
        <strain evidence="6">DSM 24499</strain>
    </source>
</reference>
<dbReference type="Gene3D" id="3.40.720.10">
    <property type="entry name" value="Alkaline Phosphatase, subunit A"/>
    <property type="match status" value="1"/>
</dbReference>
<dbReference type="CDD" id="cd16025">
    <property type="entry name" value="PAS_like"/>
    <property type="match status" value="1"/>
</dbReference>
<evidence type="ECO:0000256" key="2">
    <source>
        <dbReference type="ARBA" id="ARBA00022801"/>
    </source>
</evidence>
<dbReference type="EMBL" id="FOKV01000002">
    <property type="protein sequence ID" value="SFC14744.1"/>
    <property type="molecule type" value="Genomic_DNA"/>
</dbReference>